<protein>
    <recommendedName>
        <fullName evidence="1">OTU domain-containing protein</fullName>
    </recommendedName>
</protein>
<dbReference type="PANTHER" id="PTHR12419:SF7">
    <property type="entry name" value="OTU DOMAIN-CONTAINING PROTEIN 3"/>
    <property type="match status" value="1"/>
</dbReference>
<dbReference type="Pfam" id="PF02338">
    <property type="entry name" value="OTU"/>
    <property type="match status" value="1"/>
</dbReference>
<proteinExistence type="predicted"/>
<dbReference type="SUPFAM" id="SSF54001">
    <property type="entry name" value="Cysteine proteinases"/>
    <property type="match status" value="1"/>
</dbReference>
<dbReference type="InParanoid" id="A0A7M7QKC7"/>
<keyword evidence="3" id="KW-1185">Reference proteome</keyword>
<evidence type="ECO:0000313" key="2">
    <source>
        <dbReference type="EnsemblMetazoa" id="XP_031789028"/>
    </source>
</evidence>
<evidence type="ECO:0000313" key="3">
    <source>
        <dbReference type="Proteomes" id="UP000002358"/>
    </source>
</evidence>
<dbReference type="InterPro" id="IPR003323">
    <property type="entry name" value="OTU_dom"/>
</dbReference>
<dbReference type="EnsemblMetazoa" id="XM_031933168">
    <property type="protein sequence ID" value="XP_031789028"/>
    <property type="gene ID" value="LOC116417975"/>
</dbReference>
<dbReference type="InterPro" id="IPR038765">
    <property type="entry name" value="Papain-like_cys_pep_sf"/>
</dbReference>
<dbReference type="PANTHER" id="PTHR12419">
    <property type="entry name" value="OTU DOMAIN CONTAINING PROTEIN"/>
    <property type="match status" value="1"/>
</dbReference>
<dbReference type="AlphaFoldDB" id="A0A7M7QKC7"/>
<dbReference type="GO" id="GO:0004843">
    <property type="term" value="F:cysteine-type deubiquitinase activity"/>
    <property type="evidence" value="ECO:0007669"/>
    <property type="project" value="TreeGrafter"/>
</dbReference>
<dbReference type="GO" id="GO:0016579">
    <property type="term" value="P:protein deubiquitination"/>
    <property type="evidence" value="ECO:0007669"/>
    <property type="project" value="TreeGrafter"/>
</dbReference>
<organism evidence="2 3">
    <name type="scientific">Nasonia vitripennis</name>
    <name type="common">Parasitic wasp</name>
    <dbReference type="NCBI Taxonomy" id="7425"/>
    <lineage>
        <taxon>Eukaryota</taxon>
        <taxon>Metazoa</taxon>
        <taxon>Ecdysozoa</taxon>
        <taxon>Arthropoda</taxon>
        <taxon>Hexapoda</taxon>
        <taxon>Insecta</taxon>
        <taxon>Pterygota</taxon>
        <taxon>Neoptera</taxon>
        <taxon>Endopterygota</taxon>
        <taxon>Hymenoptera</taxon>
        <taxon>Apocrita</taxon>
        <taxon>Proctotrupomorpha</taxon>
        <taxon>Chalcidoidea</taxon>
        <taxon>Pteromalidae</taxon>
        <taxon>Pteromalinae</taxon>
        <taxon>Nasonia</taxon>
    </lineage>
</organism>
<accession>A0A7M7QKC7</accession>
<dbReference type="Gene3D" id="3.90.70.80">
    <property type="match status" value="1"/>
</dbReference>
<dbReference type="SMR" id="A0A7M7QKC7"/>
<dbReference type="GeneID" id="116417975"/>
<dbReference type="Proteomes" id="UP000002358">
    <property type="component" value="Unassembled WGS sequence"/>
</dbReference>
<dbReference type="OrthoDB" id="7693217at2759"/>
<reference evidence="2" key="1">
    <citation type="submission" date="2021-01" db="UniProtKB">
        <authorList>
            <consortium name="EnsemblMetazoa"/>
        </authorList>
    </citation>
    <scope>IDENTIFICATION</scope>
</reference>
<evidence type="ECO:0000259" key="1">
    <source>
        <dbReference type="PROSITE" id="PS50802"/>
    </source>
</evidence>
<sequence>MIERCFVDHERVDDDDEEENVQPAKSLPVGGYVLTPANTTDISYAGILQPLEPGFQFDRNIRVDEGTIMKIKSNPNNSLSSMVKVSVKNSNKEYDRLLKIIQVERDGNCLFRSFSLFIHGNEKYHMKIREKIVKFVFNNWKSEKDMIFATCVEKVYKNANNYKNTMGCQGEFGTDYEIGVFSRLYNVTVNIFISVSFDVVRKILTLNTSGIQNNKKQNVKCLNILHSGHSRVGHWQILTEV</sequence>
<dbReference type="RefSeq" id="XP_031789028.1">
    <property type="nucleotide sequence ID" value="XM_031933168.2"/>
</dbReference>
<feature type="domain" description="OTU" evidence="1">
    <location>
        <begin position="98"/>
        <end position="241"/>
    </location>
</feature>
<dbReference type="PROSITE" id="PS50802">
    <property type="entry name" value="OTU"/>
    <property type="match status" value="1"/>
</dbReference>
<dbReference type="KEGG" id="nvi:116417975"/>
<name>A0A7M7QKC7_NASVI</name>
<dbReference type="InterPro" id="IPR050704">
    <property type="entry name" value="Peptidase_C85-like"/>
</dbReference>